<dbReference type="Proteomes" id="UP000192907">
    <property type="component" value="Unassembled WGS sequence"/>
</dbReference>
<dbReference type="GO" id="GO:0016705">
    <property type="term" value="F:oxidoreductase activity, acting on paired donors, with incorporation or reduction of molecular oxygen"/>
    <property type="evidence" value="ECO:0007669"/>
    <property type="project" value="UniProtKB-UniRule"/>
</dbReference>
<dbReference type="PANTHER" id="PTHR43846">
    <property type="entry name" value="UPF0176 PROTEIN YCEA"/>
    <property type="match status" value="1"/>
</dbReference>
<feature type="domain" description="Rhodanese" evidence="5">
    <location>
        <begin position="125"/>
        <end position="219"/>
    </location>
</feature>
<evidence type="ECO:0000256" key="4">
    <source>
        <dbReference type="HAMAP-Rule" id="MF_00469"/>
    </source>
</evidence>
<reference evidence="7" key="1">
    <citation type="submission" date="2017-04" db="EMBL/GenBank/DDBJ databases">
        <authorList>
            <person name="Varghese N."/>
            <person name="Submissions S."/>
        </authorList>
    </citation>
    <scope>NUCLEOTIDE SEQUENCE [LARGE SCALE GENOMIC DNA]</scope>
    <source>
        <strain evidence="7">RKEM611</strain>
    </source>
</reference>
<dbReference type="AlphaFoldDB" id="A0A1Y6C4E4"/>
<evidence type="ECO:0000313" key="7">
    <source>
        <dbReference type="Proteomes" id="UP000192907"/>
    </source>
</evidence>
<sequence>MSFQDLRTISFYQYKNISEPHSLREELFSTWSALGIIGRIYVSSEGINAQLSVPNENFADFQNHVHSIFPKVPFKVALEESALPFKKLIIKVREKIVADGLNDETFDVTDVGRHLSADEFDHALEQDETIVVDMRNHYECEVGHFKKAYLPKAQTFREALPEVEEYLHGQEDKKILLYCTGGIRCEKASAYFKHKGFKDVNQLHGGIIDYARQINEEQRQSNFIGKNFVFDDRLGESVTDDVISNCHQCGNSCNTHTNCQNPGCNLLFIQCGSCKDDIGNYCSYQCRDIVQLPREEQIKIQQRQDEKGYKFYRSRQKHDLMRIAAEYREAQTRSQDLVPPSLPQ</sequence>
<dbReference type="Pfam" id="PF17773">
    <property type="entry name" value="UPF0176_N"/>
    <property type="match status" value="1"/>
</dbReference>
<dbReference type="SUPFAM" id="SSF52821">
    <property type="entry name" value="Rhodanese/Cell cycle control phosphatase"/>
    <property type="match status" value="1"/>
</dbReference>
<comment type="catalytic activity">
    <reaction evidence="4">
        <text>uridine(34) in tRNA + AH2 + O2 = 5-hydroxyuridine(34) in tRNA + A + H2O</text>
        <dbReference type="Rhea" id="RHEA:64224"/>
        <dbReference type="Rhea" id="RHEA-COMP:11727"/>
        <dbReference type="Rhea" id="RHEA-COMP:13381"/>
        <dbReference type="ChEBI" id="CHEBI:13193"/>
        <dbReference type="ChEBI" id="CHEBI:15377"/>
        <dbReference type="ChEBI" id="CHEBI:15379"/>
        <dbReference type="ChEBI" id="CHEBI:17499"/>
        <dbReference type="ChEBI" id="CHEBI:65315"/>
        <dbReference type="ChEBI" id="CHEBI:136877"/>
    </reaction>
</comment>
<comment type="function">
    <text evidence="3">Catalyzes oxygen-dependent 5-hydroxyuridine (ho5U) modification at position 34 in tRNAs, the first step in 5-carboxymethoxyuridine (cmo5U) biosynthesis. May be part of an alternate pathway, which is able to bypass cmo5U biogenesis in a subset of tRNAs under aerobic conditions.</text>
</comment>
<dbReference type="InterPro" id="IPR036873">
    <property type="entry name" value="Rhodanese-like_dom_sf"/>
</dbReference>
<dbReference type="Gene3D" id="3.40.250.10">
    <property type="entry name" value="Rhodanese-like domain"/>
    <property type="match status" value="1"/>
</dbReference>
<comment type="similarity">
    <text evidence="4">Belongs to the TrhO family.</text>
</comment>
<evidence type="ECO:0000256" key="1">
    <source>
        <dbReference type="ARBA" id="ARBA00022694"/>
    </source>
</evidence>
<dbReference type="InterPro" id="IPR001763">
    <property type="entry name" value="Rhodanese-like_dom"/>
</dbReference>
<keyword evidence="7" id="KW-1185">Reference proteome</keyword>
<organism evidence="6 7">
    <name type="scientific">Pseudobacteriovorax antillogorgiicola</name>
    <dbReference type="NCBI Taxonomy" id="1513793"/>
    <lineage>
        <taxon>Bacteria</taxon>
        <taxon>Pseudomonadati</taxon>
        <taxon>Bdellovibrionota</taxon>
        <taxon>Oligoflexia</taxon>
        <taxon>Oligoflexales</taxon>
        <taxon>Pseudobacteriovoracaceae</taxon>
        <taxon>Pseudobacteriovorax</taxon>
    </lineage>
</organism>
<accession>A0A1Y6C4E4</accession>
<dbReference type="EMBL" id="FWZT01000011">
    <property type="protein sequence ID" value="SMF36519.1"/>
    <property type="molecule type" value="Genomic_DNA"/>
</dbReference>
<dbReference type="CDD" id="cd01518">
    <property type="entry name" value="RHOD_YceA"/>
    <property type="match status" value="1"/>
</dbReference>
<name>A0A1Y6C4E4_9BACT</name>
<dbReference type="HAMAP" id="MF_00469">
    <property type="entry name" value="TrhO"/>
    <property type="match status" value="1"/>
</dbReference>
<dbReference type="STRING" id="1513793.SAMN06296036_11144"/>
<evidence type="ECO:0000313" key="6">
    <source>
        <dbReference type="EMBL" id="SMF36519.1"/>
    </source>
</evidence>
<evidence type="ECO:0000256" key="3">
    <source>
        <dbReference type="ARBA" id="ARBA00045625"/>
    </source>
</evidence>
<dbReference type="InterPro" id="IPR022111">
    <property type="entry name" value="Rhodanese_C"/>
</dbReference>
<evidence type="ECO:0000256" key="2">
    <source>
        <dbReference type="ARBA" id="ARBA00023002"/>
    </source>
</evidence>
<dbReference type="PROSITE" id="PS50206">
    <property type="entry name" value="RHODANESE_3"/>
    <property type="match status" value="1"/>
</dbReference>
<dbReference type="InterPro" id="IPR020936">
    <property type="entry name" value="TrhO"/>
</dbReference>
<dbReference type="NCBIfam" id="NF001133">
    <property type="entry name" value="PRK00142.1-1"/>
    <property type="match status" value="1"/>
</dbReference>
<dbReference type="Pfam" id="PF00581">
    <property type="entry name" value="Rhodanese"/>
    <property type="match status" value="1"/>
</dbReference>
<dbReference type="OrthoDB" id="5288727at2"/>
<evidence type="ECO:0000259" key="5">
    <source>
        <dbReference type="PROSITE" id="PS50206"/>
    </source>
</evidence>
<dbReference type="PANTHER" id="PTHR43846:SF1">
    <property type="entry name" value="TRNA URIDINE(34) HYDROXYLASE"/>
    <property type="match status" value="1"/>
</dbReference>
<dbReference type="InterPro" id="IPR040503">
    <property type="entry name" value="TRHO_N"/>
</dbReference>
<protein>
    <recommendedName>
        <fullName evidence="4">tRNA uridine(34) hydroxylase</fullName>
        <ecNumber evidence="4">1.14.-.-</ecNumber>
    </recommendedName>
    <alternativeName>
        <fullName evidence="4">tRNA hydroxylation protein O</fullName>
    </alternativeName>
</protein>
<dbReference type="GO" id="GO:0006400">
    <property type="term" value="P:tRNA modification"/>
    <property type="evidence" value="ECO:0007669"/>
    <property type="project" value="UniProtKB-UniRule"/>
</dbReference>
<dbReference type="Pfam" id="PF12368">
    <property type="entry name" value="Rhodanese_C"/>
    <property type="match status" value="1"/>
</dbReference>
<dbReference type="Gene3D" id="3.30.70.100">
    <property type="match status" value="1"/>
</dbReference>
<proteinExistence type="inferred from homology"/>
<dbReference type="RefSeq" id="WP_132320203.1">
    <property type="nucleotide sequence ID" value="NZ_FWZT01000011.1"/>
</dbReference>
<gene>
    <name evidence="4" type="primary">trhO</name>
    <name evidence="6" type="ORF">SAMN06296036_11144</name>
</gene>
<dbReference type="SMART" id="SM00450">
    <property type="entry name" value="RHOD"/>
    <property type="match status" value="1"/>
</dbReference>
<dbReference type="EC" id="1.14.-.-" evidence="4"/>
<keyword evidence="2 4" id="KW-0560">Oxidoreductase</keyword>
<keyword evidence="1 4" id="KW-0819">tRNA processing</keyword>